<feature type="transmembrane region" description="Helical" evidence="7">
    <location>
        <begin position="316"/>
        <end position="336"/>
    </location>
</feature>
<name>A0A1H7AS31_9MICO</name>
<feature type="region of interest" description="Disordered" evidence="6">
    <location>
        <begin position="1"/>
        <end position="20"/>
    </location>
</feature>
<comment type="subcellular location">
    <subcellularLocation>
        <location evidence="1">Cell membrane</location>
        <topology evidence="1">Multi-pass membrane protein</topology>
    </subcellularLocation>
</comment>
<reference evidence="9" key="1">
    <citation type="submission" date="2016-10" db="EMBL/GenBank/DDBJ databases">
        <authorList>
            <person name="Varghese N."/>
        </authorList>
    </citation>
    <scope>NUCLEOTIDE SEQUENCE [LARGE SCALE GENOMIC DNA]</scope>
    <source>
        <strain evidence="9">DSM 24868</strain>
    </source>
</reference>
<evidence type="ECO:0000256" key="7">
    <source>
        <dbReference type="SAM" id="Phobius"/>
    </source>
</evidence>
<dbReference type="GO" id="GO:0022857">
    <property type="term" value="F:transmembrane transporter activity"/>
    <property type="evidence" value="ECO:0007669"/>
    <property type="project" value="InterPro"/>
</dbReference>
<evidence type="ECO:0000256" key="5">
    <source>
        <dbReference type="ARBA" id="ARBA00023136"/>
    </source>
</evidence>
<evidence type="ECO:0000256" key="3">
    <source>
        <dbReference type="ARBA" id="ARBA00022692"/>
    </source>
</evidence>
<feature type="transmembrane region" description="Helical" evidence="7">
    <location>
        <begin position="31"/>
        <end position="52"/>
    </location>
</feature>
<dbReference type="InterPro" id="IPR001851">
    <property type="entry name" value="ABC_transp_permease"/>
</dbReference>
<organism evidence="8 9">
    <name type="scientific">Demequina mangrovi</name>
    <dbReference type="NCBI Taxonomy" id="1043493"/>
    <lineage>
        <taxon>Bacteria</taxon>
        <taxon>Bacillati</taxon>
        <taxon>Actinomycetota</taxon>
        <taxon>Actinomycetes</taxon>
        <taxon>Micrococcales</taxon>
        <taxon>Demequinaceae</taxon>
        <taxon>Demequina</taxon>
    </lineage>
</organism>
<feature type="transmembrane region" description="Helical" evidence="7">
    <location>
        <begin position="64"/>
        <end position="88"/>
    </location>
</feature>
<dbReference type="GO" id="GO:0005886">
    <property type="term" value="C:plasma membrane"/>
    <property type="evidence" value="ECO:0007669"/>
    <property type="project" value="UniProtKB-SubCell"/>
</dbReference>
<dbReference type="Proteomes" id="UP000183315">
    <property type="component" value="Unassembled WGS sequence"/>
</dbReference>
<keyword evidence="5 7" id="KW-0472">Membrane</keyword>
<keyword evidence="2" id="KW-1003">Cell membrane</keyword>
<dbReference type="Pfam" id="PF02653">
    <property type="entry name" value="BPD_transp_2"/>
    <property type="match status" value="1"/>
</dbReference>
<dbReference type="PANTHER" id="PTHR32196">
    <property type="entry name" value="ABC TRANSPORTER PERMEASE PROTEIN YPHD-RELATED-RELATED"/>
    <property type="match status" value="1"/>
</dbReference>
<evidence type="ECO:0000256" key="6">
    <source>
        <dbReference type="SAM" id="MobiDB-lite"/>
    </source>
</evidence>
<feature type="transmembrane region" description="Helical" evidence="7">
    <location>
        <begin position="142"/>
        <end position="165"/>
    </location>
</feature>
<accession>A0A1H7AS31</accession>
<dbReference type="PANTHER" id="PTHR32196:SF63">
    <property type="entry name" value="INNER MEMBRANE ABC TRANSPORTER PERMEASE PROTEIN YJFF"/>
    <property type="match status" value="1"/>
</dbReference>
<sequence>MAAMTMARAETRTKERGESPVQTFISRHGGMMPSFAAVLILILLFIGGEIFLRGDFITPRNISALLLDNAVLLVLAVGMTFVILTGGIDLSVGSVMAFTGILGAKMLGDGVPVGIAIPAILLGGAAIGLLIGILVQYFGVQPFIASLAGLFLGRGLAYIVSLSSIKVENDAVLWLQSTRIRLGDWYITPTGIIALTTVAVAAFVLHLTRFGRTIYAIGGNEQSARLMGLKVGRAKIAAYVISGFCAGLAGLLLTAYSGAGYPRNGIGTELDAIAAVVIGGTLLTGGRGYVLGSMVGVFVYGTIKTIINFMGAEQSWMQIIVGSLLLLFIVVQRAIVARSEGRR</sequence>
<dbReference type="STRING" id="1043493.SAMN05421637_2678"/>
<feature type="transmembrane region" description="Helical" evidence="7">
    <location>
        <begin position="185"/>
        <end position="205"/>
    </location>
</feature>
<gene>
    <name evidence="8" type="ORF">SAMN05421637_2678</name>
</gene>
<dbReference type="RefSeq" id="WP_236623418.1">
    <property type="nucleotide sequence ID" value="NZ_FNZI01000008.1"/>
</dbReference>
<keyword evidence="3 7" id="KW-0812">Transmembrane</keyword>
<feature type="transmembrane region" description="Helical" evidence="7">
    <location>
        <begin position="236"/>
        <end position="259"/>
    </location>
</feature>
<evidence type="ECO:0000313" key="9">
    <source>
        <dbReference type="Proteomes" id="UP000183315"/>
    </source>
</evidence>
<evidence type="ECO:0000256" key="4">
    <source>
        <dbReference type="ARBA" id="ARBA00022989"/>
    </source>
</evidence>
<dbReference type="CDD" id="cd06579">
    <property type="entry name" value="TM_PBP1_transp_AraH_like"/>
    <property type="match status" value="1"/>
</dbReference>
<dbReference type="AlphaFoldDB" id="A0A1H7AS31"/>
<evidence type="ECO:0000313" key="8">
    <source>
        <dbReference type="EMBL" id="SEJ68409.1"/>
    </source>
</evidence>
<keyword evidence="4 7" id="KW-1133">Transmembrane helix</keyword>
<feature type="compositionally biased region" description="Basic and acidic residues" evidence="6">
    <location>
        <begin position="9"/>
        <end position="18"/>
    </location>
</feature>
<dbReference type="eggNOG" id="COG1172">
    <property type="taxonomic scope" value="Bacteria"/>
</dbReference>
<feature type="transmembrane region" description="Helical" evidence="7">
    <location>
        <begin position="115"/>
        <end position="135"/>
    </location>
</feature>
<keyword evidence="9" id="KW-1185">Reference proteome</keyword>
<proteinExistence type="predicted"/>
<dbReference type="EMBL" id="FNZI01000008">
    <property type="protein sequence ID" value="SEJ68409.1"/>
    <property type="molecule type" value="Genomic_DNA"/>
</dbReference>
<evidence type="ECO:0000256" key="1">
    <source>
        <dbReference type="ARBA" id="ARBA00004651"/>
    </source>
</evidence>
<evidence type="ECO:0000256" key="2">
    <source>
        <dbReference type="ARBA" id="ARBA00022475"/>
    </source>
</evidence>
<protein>
    <submittedName>
        <fullName evidence="8">Monosaccharide ABC transporter membrane protein, CUT2 family</fullName>
    </submittedName>
</protein>